<dbReference type="Gene3D" id="3.10.450.50">
    <property type="match status" value="1"/>
</dbReference>
<reference evidence="9 10" key="1">
    <citation type="submission" date="2024-09" db="EMBL/GenBank/DDBJ databases">
        <authorList>
            <person name="Sun Q."/>
            <person name="Mori K."/>
        </authorList>
    </citation>
    <scope>NUCLEOTIDE SEQUENCE [LARGE SCALE GENOMIC DNA]</scope>
    <source>
        <strain evidence="9 10">JCM 4362</strain>
    </source>
</reference>
<dbReference type="NCBIfam" id="TIGR02937">
    <property type="entry name" value="sigma70-ECF"/>
    <property type="match status" value="1"/>
</dbReference>
<dbReference type="Gene3D" id="1.10.1740.10">
    <property type="match status" value="1"/>
</dbReference>
<dbReference type="SUPFAM" id="SSF54427">
    <property type="entry name" value="NTF2-like"/>
    <property type="match status" value="1"/>
</dbReference>
<dbReference type="EMBL" id="JBHMCR010000004">
    <property type="protein sequence ID" value="MFB9519341.1"/>
    <property type="molecule type" value="Genomic_DNA"/>
</dbReference>
<name>A0ABV5P814_STRCM</name>
<dbReference type="Gene3D" id="1.10.10.10">
    <property type="entry name" value="Winged helix-like DNA-binding domain superfamily/Winged helix DNA-binding domain"/>
    <property type="match status" value="1"/>
</dbReference>
<evidence type="ECO:0000259" key="8">
    <source>
        <dbReference type="Pfam" id="PF08281"/>
    </source>
</evidence>
<keyword evidence="4" id="KW-0731">Sigma factor</keyword>
<protein>
    <submittedName>
        <fullName evidence="9">RNA polymerase sigma factor SigJ</fullName>
    </submittedName>
</protein>
<sequence>MADQAEFEQHRAHLHAVAYRITGSVADADDAVQEAWLRWNAVEDGTAGNPRAYLTTTVSRLCYDQLTSARARRERYVGPWLPEPLVTAPAEEGPAERVALDESVSTAMLTVLESLTPAERVAFVLHDVFGVPFPEIAQALDKSPAAVRQSASTARKHVREARPRQRVGRDEHRRAVETFLAAITGSGDLDALLRVLAPQVVWRSDGGGVVSAARRPVRGAAKVAALAQGIYRFFDPASMRILRYDVNGAPGLVLDARAVGYHGTLSFTIGEDGLISGIDVVLNPEKLGHLDFDAL</sequence>
<feature type="compositionally biased region" description="Basic and acidic residues" evidence="6">
    <location>
        <begin position="160"/>
        <end position="169"/>
    </location>
</feature>
<organism evidence="9 10">
    <name type="scientific">Streptomyces cremeus</name>
    <dbReference type="NCBI Taxonomy" id="66881"/>
    <lineage>
        <taxon>Bacteria</taxon>
        <taxon>Bacillati</taxon>
        <taxon>Actinomycetota</taxon>
        <taxon>Actinomycetes</taxon>
        <taxon>Kitasatosporales</taxon>
        <taxon>Streptomycetaceae</taxon>
        <taxon>Streptomyces</taxon>
    </lineage>
</organism>
<feature type="domain" description="RNA polymerase sigma-70 region 2" evidence="7">
    <location>
        <begin position="7"/>
        <end position="70"/>
    </location>
</feature>
<evidence type="ECO:0000256" key="3">
    <source>
        <dbReference type="ARBA" id="ARBA00023015"/>
    </source>
</evidence>
<dbReference type="SUPFAM" id="SSF88946">
    <property type="entry name" value="Sigma2 domain of RNA polymerase sigma factors"/>
    <property type="match status" value="1"/>
</dbReference>
<dbReference type="Pfam" id="PF08281">
    <property type="entry name" value="Sigma70_r4_2"/>
    <property type="match status" value="1"/>
</dbReference>
<dbReference type="InterPro" id="IPR036388">
    <property type="entry name" value="WH-like_DNA-bd_sf"/>
</dbReference>
<dbReference type="PANTHER" id="PTHR30173:SF43">
    <property type="entry name" value="ECF RNA POLYMERASE SIGMA FACTOR SIGI-RELATED"/>
    <property type="match status" value="1"/>
</dbReference>
<evidence type="ECO:0000256" key="4">
    <source>
        <dbReference type="ARBA" id="ARBA00023082"/>
    </source>
</evidence>
<keyword evidence="3" id="KW-0805">Transcription regulation</keyword>
<keyword evidence="5" id="KW-0804">Transcription</keyword>
<dbReference type="NCBIfam" id="NF007214">
    <property type="entry name" value="PRK09636.1"/>
    <property type="match status" value="1"/>
</dbReference>
<evidence type="ECO:0000256" key="6">
    <source>
        <dbReference type="SAM" id="MobiDB-lite"/>
    </source>
</evidence>
<evidence type="ECO:0000256" key="5">
    <source>
        <dbReference type="ARBA" id="ARBA00023163"/>
    </source>
</evidence>
<dbReference type="InterPro" id="IPR014284">
    <property type="entry name" value="RNA_pol_sigma-70_dom"/>
</dbReference>
<dbReference type="InterPro" id="IPR007627">
    <property type="entry name" value="RNA_pol_sigma70_r2"/>
</dbReference>
<evidence type="ECO:0000313" key="9">
    <source>
        <dbReference type="EMBL" id="MFB9519341.1"/>
    </source>
</evidence>
<feature type="domain" description="RNA polymerase sigma factor 70 region 4 type 2" evidence="8">
    <location>
        <begin position="107"/>
        <end position="157"/>
    </location>
</feature>
<dbReference type="PANTHER" id="PTHR30173">
    <property type="entry name" value="SIGMA 19 FACTOR"/>
    <property type="match status" value="1"/>
</dbReference>
<dbReference type="InterPro" id="IPR052704">
    <property type="entry name" value="ECF_Sigma-70_Domain"/>
</dbReference>
<dbReference type="InterPro" id="IPR013324">
    <property type="entry name" value="RNA_pol_sigma_r3/r4-like"/>
</dbReference>
<feature type="region of interest" description="Disordered" evidence="6">
    <location>
        <begin position="149"/>
        <end position="169"/>
    </location>
</feature>
<evidence type="ECO:0000313" key="10">
    <source>
        <dbReference type="Proteomes" id="UP001589718"/>
    </source>
</evidence>
<evidence type="ECO:0000259" key="7">
    <source>
        <dbReference type="Pfam" id="PF04542"/>
    </source>
</evidence>
<evidence type="ECO:0000256" key="1">
    <source>
        <dbReference type="ARBA" id="ARBA00010641"/>
    </source>
</evidence>
<gene>
    <name evidence="9" type="primary">sigJ</name>
    <name evidence="9" type="ORF">ACFFTU_05210</name>
</gene>
<dbReference type="InterPro" id="IPR013325">
    <property type="entry name" value="RNA_pol_sigma_r2"/>
</dbReference>
<comment type="caution">
    <text evidence="9">The sequence shown here is derived from an EMBL/GenBank/DDBJ whole genome shotgun (WGS) entry which is preliminary data.</text>
</comment>
<comment type="similarity">
    <text evidence="1">Belongs to the sigma-70 factor family. ECF subfamily.</text>
</comment>
<comment type="subunit">
    <text evidence="2">Interacts transiently with the RNA polymerase catalytic core formed by RpoA, RpoB, RpoC and RpoZ (2 alpha, 1 beta, 1 beta' and 1 omega subunit) to form the RNA polymerase holoenzyme that can initiate transcription.</text>
</comment>
<keyword evidence="10" id="KW-1185">Reference proteome</keyword>
<dbReference type="Proteomes" id="UP001589718">
    <property type="component" value="Unassembled WGS sequence"/>
</dbReference>
<accession>A0ABV5P814</accession>
<dbReference type="Pfam" id="PF04542">
    <property type="entry name" value="Sigma70_r2"/>
    <property type="match status" value="1"/>
</dbReference>
<dbReference type="SUPFAM" id="SSF88659">
    <property type="entry name" value="Sigma3 and sigma4 domains of RNA polymerase sigma factors"/>
    <property type="match status" value="1"/>
</dbReference>
<dbReference type="InterPro" id="IPR013249">
    <property type="entry name" value="RNA_pol_sigma70_r4_t2"/>
</dbReference>
<dbReference type="RefSeq" id="WP_345220648.1">
    <property type="nucleotide sequence ID" value="NZ_BAAAXE010000013.1"/>
</dbReference>
<evidence type="ECO:0000256" key="2">
    <source>
        <dbReference type="ARBA" id="ARBA00011344"/>
    </source>
</evidence>
<proteinExistence type="inferred from homology"/>
<dbReference type="InterPro" id="IPR032710">
    <property type="entry name" value="NTF2-like_dom_sf"/>
</dbReference>